<keyword evidence="2" id="KW-1185">Reference proteome</keyword>
<accession>A0ABQ7G3A7</accession>
<organism evidence="1 2">
    <name type="scientific">Dunaliella salina</name>
    <name type="common">Green alga</name>
    <name type="synonym">Protococcus salinus</name>
    <dbReference type="NCBI Taxonomy" id="3046"/>
    <lineage>
        <taxon>Eukaryota</taxon>
        <taxon>Viridiplantae</taxon>
        <taxon>Chlorophyta</taxon>
        <taxon>core chlorophytes</taxon>
        <taxon>Chlorophyceae</taxon>
        <taxon>CS clade</taxon>
        <taxon>Chlamydomonadales</taxon>
        <taxon>Dunaliellaceae</taxon>
        <taxon>Dunaliella</taxon>
    </lineage>
</organism>
<sequence>MEVSQVLIMEQLINMSHSGQQIMWAWPPNSNADSRTAATAFATAIRAARAAAAAAAASARGGSAAAAAARA</sequence>
<gene>
    <name evidence="1" type="ORF">DUNSADRAFT_16604</name>
</gene>
<evidence type="ECO:0000313" key="2">
    <source>
        <dbReference type="Proteomes" id="UP000815325"/>
    </source>
</evidence>
<comment type="caution">
    <text evidence="1">The sequence shown here is derived from an EMBL/GenBank/DDBJ whole genome shotgun (WGS) entry which is preliminary data.</text>
</comment>
<evidence type="ECO:0000313" key="1">
    <source>
        <dbReference type="EMBL" id="KAF5829091.1"/>
    </source>
</evidence>
<name>A0ABQ7G3A7_DUNSA</name>
<protein>
    <submittedName>
        <fullName evidence="1">Uncharacterized protein</fullName>
    </submittedName>
</protein>
<dbReference type="EMBL" id="MU070205">
    <property type="protein sequence ID" value="KAF5829091.1"/>
    <property type="molecule type" value="Genomic_DNA"/>
</dbReference>
<dbReference type="Proteomes" id="UP000815325">
    <property type="component" value="Unassembled WGS sequence"/>
</dbReference>
<reference evidence="1" key="1">
    <citation type="submission" date="2017-08" db="EMBL/GenBank/DDBJ databases">
        <authorList>
            <person name="Polle J.E."/>
            <person name="Barry K."/>
            <person name="Cushman J."/>
            <person name="Schmutz J."/>
            <person name="Tran D."/>
            <person name="Hathwaick L.T."/>
            <person name="Yim W.C."/>
            <person name="Jenkins J."/>
            <person name="Mckie-Krisberg Z.M."/>
            <person name="Prochnik S."/>
            <person name="Lindquist E."/>
            <person name="Dockter R.B."/>
            <person name="Adam C."/>
            <person name="Molina H."/>
            <person name="Bunkerborg J."/>
            <person name="Jin E."/>
            <person name="Buchheim M."/>
            <person name="Magnuson J."/>
        </authorList>
    </citation>
    <scope>NUCLEOTIDE SEQUENCE</scope>
    <source>
        <strain evidence="1">CCAP 19/18</strain>
    </source>
</reference>
<proteinExistence type="predicted"/>